<dbReference type="EMBL" id="OL677861">
    <property type="protein sequence ID" value="UXX49942.1"/>
    <property type="molecule type" value="Genomic_DNA"/>
</dbReference>
<evidence type="ECO:0000256" key="11">
    <source>
        <dbReference type="RuleBase" id="RU004450"/>
    </source>
</evidence>
<protein>
    <recommendedName>
        <fullName evidence="11">ATP synthase subunit a</fullName>
    </recommendedName>
</protein>
<keyword evidence="5 12" id="KW-0812">Transmembrane</keyword>
<evidence type="ECO:0000256" key="6">
    <source>
        <dbReference type="ARBA" id="ARBA00022781"/>
    </source>
</evidence>
<dbReference type="PRINTS" id="PR00123">
    <property type="entry name" value="ATPASEA"/>
</dbReference>
<dbReference type="CDD" id="cd00310">
    <property type="entry name" value="ATP-synt_Fo_a_6"/>
    <property type="match status" value="1"/>
</dbReference>
<dbReference type="PANTHER" id="PTHR11410">
    <property type="entry name" value="ATP SYNTHASE SUBUNIT A"/>
    <property type="match status" value="1"/>
</dbReference>
<feature type="transmembrane region" description="Helical" evidence="12">
    <location>
        <begin position="12"/>
        <end position="32"/>
    </location>
</feature>
<evidence type="ECO:0000256" key="2">
    <source>
        <dbReference type="ARBA" id="ARBA00006810"/>
    </source>
</evidence>
<proteinExistence type="inferred from homology"/>
<feature type="transmembrane region" description="Helical" evidence="12">
    <location>
        <begin position="71"/>
        <end position="93"/>
    </location>
</feature>
<reference evidence="13" key="1">
    <citation type="submission" date="2021-11" db="EMBL/GenBank/DDBJ databases">
        <title>the complete mitochondrial genome sequence of Portunion sp. isolate SK1.</title>
        <authorList>
            <person name="Qiao Y."/>
        </authorList>
    </citation>
    <scope>NUCLEOTIDE SEQUENCE</scope>
    <source>
        <strain evidence="13">SK1</strain>
    </source>
</reference>
<organism evidence="13">
    <name type="scientific">Portunion sp</name>
    <dbReference type="NCBI Taxonomy" id="2932407"/>
    <lineage>
        <taxon>Eukaryota</taxon>
        <taxon>Metazoa</taxon>
        <taxon>Ecdysozoa</taxon>
        <taxon>Arthropoda</taxon>
        <taxon>Crustacea</taxon>
        <taxon>Multicrustacea</taxon>
        <taxon>Malacostraca</taxon>
        <taxon>Eumalacostraca</taxon>
        <taxon>Peracarida</taxon>
        <taxon>Isopoda</taxon>
        <taxon>Epicaridea</taxon>
        <taxon>Bopyridoidea</taxon>
        <taxon>Entoniscidae</taxon>
        <taxon>Portunion</taxon>
    </lineage>
</organism>
<dbReference type="GO" id="GO:0005743">
    <property type="term" value="C:mitochondrial inner membrane"/>
    <property type="evidence" value="ECO:0007669"/>
    <property type="project" value="UniProtKB-SubCell"/>
</dbReference>
<dbReference type="PROSITE" id="PS00449">
    <property type="entry name" value="ATPASE_A"/>
    <property type="match status" value="1"/>
</dbReference>
<accession>A0A977TPZ7</accession>
<comment type="similarity">
    <text evidence="2">Belongs to the ATPase A chain family.</text>
</comment>
<keyword evidence="8" id="KW-0406">Ion transport</keyword>
<dbReference type="PANTHER" id="PTHR11410:SF0">
    <property type="entry name" value="ATP SYNTHASE SUBUNIT A"/>
    <property type="match status" value="1"/>
</dbReference>
<geneLocation type="mitochondrion" evidence="13"/>
<dbReference type="NCBIfam" id="TIGR01131">
    <property type="entry name" value="ATP_synt_6_or_A"/>
    <property type="match status" value="1"/>
</dbReference>
<feature type="transmembrane region" description="Helical" evidence="12">
    <location>
        <begin position="105"/>
        <end position="125"/>
    </location>
</feature>
<keyword evidence="13" id="KW-0496">Mitochondrion</keyword>
<evidence type="ECO:0000256" key="10">
    <source>
        <dbReference type="ARBA" id="ARBA00023310"/>
    </source>
</evidence>
<evidence type="ECO:0000313" key="13">
    <source>
        <dbReference type="EMBL" id="UXX49942.1"/>
    </source>
</evidence>
<sequence>MMTNLFSTFDPVSSVVGLPLNWGSLLVFLLALHTSYWKAESRPAALFSAVGAVLRKEMETHLSHKTKQGSLLLLSVFTVIVFANFMGLFPWLFTGTSHISVTLGMALPCWVAFMLKAVVCNFTSLMSHLVPSGTPSALMPFMVVIESVSLMIRPVTLSVRLGANMVAGHLLLTLIGSSISVLSSLAFLSTSVGLLLLLVLELAVSVIQAYVFMTLLTLYLAEI</sequence>
<dbReference type="InterPro" id="IPR035908">
    <property type="entry name" value="F0_ATP_A_sf"/>
</dbReference>
<feature type="transmembrane region" description="Helical" evidence="12">
    <location>
        <begin position="167"/>
        <end position="188"/>
    </location>
</feature>
<keyword evidence="6" id="KW-0375">Hydrogen ion transport</keyword>
<dbReference type="SUPFAM" id="SSF81336">
    <property type="entry name" value="F1F0 ATP synthase subunit A"/>
    <property type="match status" value="1"/>
</dbReference>
<dbReference type="GO" id="GO:0046933">
    <property type="term" value="F:proton-transporting ATP synthase activity, rotational mechanism"/>
    <property type="evidence" value="ECO:0007669"/>
    <property type="project" value="TreeGrafter"/>
</dbReference>
<keyword evidence="4" id="KW-0138">CF(0)</keyword>
<evidence type="ECO:0000256" key="12">
    <source>
        <dbReference type="SAM" id="Phobius"/>
    </source>
</evidence>
<dbReference type="Gene3D" id="1.20.120.220">
    <property type="entry name" value="ATP synthase, F0 complex, subunit A"/>
    <property type="match status" value="1"/>
</dbReference>
<comment type="subcellular location">
    <subcellularLocation>
        <location evidence="1">Membrane</location>
        <topology evidence="1">Multi-pass membrane protein</topology>
    </subcellularLocation>
    <subcellularLocation>
        <location evidence="11">Mitochondrion inner membrane</location>
        <topology evidence="11">Multi-pass membrane protein</topology>
    </subcellularLocation>
</comment>
<keyword evidence="7 12" id="KW-1133">Transmembrane helix</keyword>
<evidence type="ECO:0000256" key="7">
    <source>
        <dbReference type="ARBA" id="ARBA00022989"/>
    </source>
</evidence>
<evidence type="ECO:0000256" key="5">
    <source>
        <dbReference type="ARBA" id="ARBA00022692"/>
    </source>
</evidence>
<gene>
    <name evidence="13" type="primary">atp6</name>
</gene>
<dbReference type="GO" id="GO:0045259">
    <property type="term" value="C:proton-transporting ATP synthase complex"/>
    <property type="evidence" value="ECO:0007669"/>
    <property type="project" value="UniProtKB-KW"/>
</dbReference>
<evidence type="ECO:0000256" key="1">
    <source>
        <dbReference type="ARBA" id="ARBA00004141"/>
    </source>
</evidence>
<evidence type="ECO:0000256" key="8">
    <source>
        <dbReference type="ARBA" id="ARBA00023065"/>
    </source>
</evidence>
<evidence type="ECO:0000256" key="9">
    <source>
        <dbReference type="ARBA" id="ARBA00023136"/>
    </source>
</evidence>
<evidence type="ECO:0000256" key="3">
    <source>
        <dbReference type="ARBA" id="ARBA00022448"/>
    </source>
</evidence>
<keyword evidence="3" id="KW-0813">Transport</keyword>
<dbReference type="AlphaFoldDB" id="A0A977TPZ7"/>
<keyword evidence="10" id="KW-0066">ATP synthesis</keyword>
<feature type="transmembrane region" description="Helical" evidence="12">
    <location>
        <begin position="195"/>
        <end position="221"/>
    </location>
</feature>
<name>A0A977TPZ7_9CRUS</name>
<keyword evidence="9 12" id="KW-0472">Membrane</keyword>
<evidence type="ECO:0000256" key="4">
    <source>
        <dbReference type="ARBA" id="ARBA00022547"/>
    </source>
</evidence>
<dbReference type="InterPro" id="IPR000568">
    <property type="entry name" value="ATP_synth_F0_asu"/>
</dbReference>
<dbReference type="Pfam" id="PF00119">
    <property type="entry name" value="ATP-synt_A"/>
    <property type="match status" value="1"/>
</dbReference>
<feature type="transmembrane region" description="Helical" evidence="12">
    <location>
        <begin position="137"/>
        <end position="155"/>
    </location>
</feature>
<dbReference type="InterPro" id="IPR023011">
    <property type="entry name" value="ATP_synth_F0_asu_AS"/>
</dbReference>
<dbReference type="InterPro" id="IPR045083">
    <property type="entry name" value="ATP_synth_F0_asu_bact/mt"/>
</dbReference>